<feature type="region of interest" description="Disordered" evidence="1">
    <location>
        <begin position="59"/>
        <end position="83"/>
    </location>
</feature>
<dbReference type="AlphaFoldDB" id="A0A455SXC8"/>
<name>A0A455SXC8_9CHLR</name>
<sequence length="83" mass="9395">MGEFHQDLGSLKRASALAVEGTVIAIDARSVEDDIPFTDFRFRISRLLYNPQYLLQGDGQGSELIDHPPDRRPSQWRTNVRPG</sequence>
<accession>A0A455SXC8</accession>
<reference evidence="2" key="1">
    <citation type="submission" date="2018-12" db="EMBL/GenBank/DDBJ databases">
        <title>Novel natural products biosynthetic potential of the class Ktedonobacteria.</title>
        <authorList>
            <person name="Zheng Y."/>
            <person name="Saitou A."/>
            <person name="Wang C.M."/>
            <person name="Toyoda A."/>
            <person name="Minakuchi Y."/>
            <person name="Sekiguchi Y."/>
            <person name="Ueda K."/>
            <person name="Takano H."/>
            <person name="Sakai Y."/>
            <person name="Yokota A."/>
            <person name="Yabe S."/>
        </authorList>
    </citation>
    <scope>NUCLEOTIDE SEQUENCE</scope>
    <source>
        <strain evidence="2">A3-2</strain>
    </source>
</reference>
<evidence type="ECO:0000313" key="2">
    <source>
        <dbReference type="EMBL" id="BBH93027.1"/>
    </source>
</evidence>
<proteinExistence type="predicted"/>
<evidence type="ECO:0000256" key="1">
    <source>
        <dbReference type="SAM" id="MobiDB-lite"/>
    </source>
</evidence>
<feature type="compositionally biased region" description="Basic and acidic residues" evidence="1">
    <location>
        <begin position="64"/>
        <end position="73"/>
    </location>
</feature>
<gene>
    <name evidence="2" type="ORF">KTA_12260</name>
</gene>
<organism evidence="2">
    <name type="scientific">Thermogemmatispora argillosa</name>
    <dbReference type="NCBI Taxonomy" id="2045280"/>
    <lineage>
        <taxon>Bacteria</taxon>
        <taxon>Bacillati</taxon>
        <taxon>Chloroflexota</taxon>
        <taxon>Ktedonobacteria</taxon>
        <taxon>Thermogemmatisporales</taxon>
        <taxon>Thermogemmatisporaceae</taxon>
        <taxon>Thermogemmatispora</taxon>
    </lineage>
</organism>
<protein>
    <submittedName>
        <fullName evidence="2">Uncharacterized protein</fullName>
    </submittedName>
</protein>
<dbReference type="EMBL" id="AP019377">
    <property type="protein sequence ID" value="BBH93027.1"/>
    <property type="molecule type" value="Genomic_DNA"/>
</dbReference>